<name>A0A0P1AHB7_PLAHL</name>
<evidence type="ECO:0000256" key="1">
    <source>
        <dbReference type="SAM" id="MobiDB-lite"/>
    </source>
</evidence>
<accession>A0A0P1AHB7</accession>
<evidence type="ECO:0008006" key="5">
    <source>
        <dbReference type="Google" id="ProtNLM"/>
    </source>
</evidence>
<dbReference type="RefSeq" id="XP_024577001.1">
    <property type="nucleotide sequence ID" value="XM_024726311.1"/>
</dbReference>
<dbReference type="OMA" id="QCIVKED"/>
<feature type="chain" id="PRO_5012272065" description="RxLR-like protein" evidence="2">
    <location>
        <begin position="16"/>
        <end position="128"/>
    </location>
</feature>
<evidence type="ECO:0000313" key="3">
    <source>
        <dbReference type="EMBL" id="CEG40632.1"/>
    </source>
</evidence>
<feature type="signal peptide" evidence="2">
    <location>
        <begin position="1"/>
        <end position="15"/>
    </location>
</feature>
<evidence type="ECO:0000256" key="2">
    <source>
        <dbReference type="SAM" id="SignalP"/>
    </source>
</evidence>
<dbReference type="AlphaFoldDB" id="A0A0P1AHB7"/>
<sequence>MLLLAALALATVSAGTDVSVCRDATYTLPVSRGAICSGSGSAPAGSACPLKGDVATADCYSYLPSYNGSQCIVKEDGVCTYVNGYVWGCVFPSVGCTQSDMMNKALPNTSVTTTPGAMPNKATGPCPM</sequence>
<evidence type="ECO:0000313" key="4">
    <source>
        <dbReference type="Proteomes" id="UP000054928"/>
    </source>
</evidence>
<dbReference type="OrthoDB" id="74353at2759"/>
<organism evidence="3 4">
    <name type="scientific">Plasmopara halstedii</name>
    <name type="common">Downy mildew of sunflower</name>
    <dbReference type="NCBI Taxonomy" id="4781"/>
    <lineage>
        <taxon>Eukaryota</taxon>
        <taxon>Sar</taxon>
        <taxon>Stramenopiles</taxon>
        <taxon>Oomycota</taxon>
        <taxon>Peronosporomycetes</taxon>
        <taxon>Peronosporales</taxon>
        <taxon>Peronosporaceae</taxon>
        <taxon>Plasmopara</taxon>
    </lineage>
</organism>
<dbReference type="GeneID" id="36405873"/>
<feature type="region of interest" description="Disordered" evidence="1">
    <location>
        <begin position="108"/>
        <end position="128"/>
    </location>
</feature>
<keyword evidence="2" id="KW-0732">Signal</keyword>
<protein>
    <recommendedName>
        <fullName evidence="5">RxLR-like protein</fullName>
    </recommendedName>
</protein>
<dbReference type="Proteomes" id="UP000054928">
    <property type="component" value="Unassembled WGS sequence"/>
</dbReference>
<proteinExistence type="predicted"/>
<dbReference type="EMBL" id="CCYD01000523">
    <property type="protein sequence ID" value="CEG40632.1"/>
    <property type="molecule type" value="Genomic_DNA"/>
</dbReference>
<keyword evidence="4" id="KW-1185">Reference proteome</keyword>
<reference evidence="4" key="1">
    <citation type="submission" date="2014-09" db="EMBL/GenBank/DDBJ databases">
        <authorList>
            <person name="Sharma Rahul"/>
            <person name="Thines Marco"/>
        </authorList>
    </citation>
    <scope>NUCLEOTIDE SEQUENCE [LARGE SCALE GENOMIC DNA]</scope>
</reference>